<feature type="non-terminal residue" evidence="2">
    <location>
        <position position="113"/>
    </location>
</feature>
<feature type="compositionally biased region" description="Polar residues" evidence="1">
    <location>
        <begin position="58"/>
        <end position="72"/>
    </location>
</feature>
<feature type="region of interest" description="Disordered" evidence="1">
    <location>
        <begin position="41"/>
        <end position="113"/>
    </location>
</feature>
<protein>
    <submittedName>
        <fullName evidence="2">Uncharacterized protein</fullName>
    </submittedName>
</protein>
<evidence type="ECO:0000256" key="1">
    <source>
        <dbReference type="SAM" id="MobiDB-lite"/>
    </source>
</evidence>
<organism evidence="2 3">
    <name type="scientific">Euroglyphus maynei</name>
    <name type="common">Mayne's house dust mite</name>
    <dbReference type="NCBI Taxonomy" id="6958"/>
    <lineage>
        <taxon>Eukaryota</taxon>
        <taxon>Metazoa</taxon>
        <taxon>Ecdysozoa</taxon>
        <taxon>Arthropoda</taxon>
        <taxon>Chelicerata</taxon>
        <taxon>Arachnida</taxon>
        <taxon>Acari</taxon>
        <taxon>Acariformes</taxon>
        <taxon>Sarcoptiformes</taxon>
        <taxon>Astigmata</taxon>
        <taxon>Psoroptidia</taxon>
        <taxon>Analgoidea</taxon>
        <taxon>Pyroglyphidae</taxon>
        <taxon>Pyroglyphinae</taxon>
        <taxon>Euroglyphus</taxon>
    </lineage>
</organism>
<dbReference type="Proteomes" id="UP000194236">
    <property type="component" value="Unassembled WGS sequence"/>
</dbReference>
<feature type="compositionally biased region" description="Gly residues" evidence="1">
    <location>
        <begin position="77"/>
        <end position="86"/>
    </location>
</feature>
<dbReference type="AlphaFoldDB" id="A0A1Y3B0Z6"/>
<evidence type="ECO:0000313" key="3">
    <source>
        <dbReference type="Proteomes" id="UP000194236"/>
    </source>
</evidence>
<name>A0A1Y3B0Z6_EURMA</name>
<comment type="caution">
    <text evidence="2">The sequence shown here is derived from an EMBL/GenBank/DDBJ whole genome shotgun (WGS) entry which is preliminary data.</text>
</comment>
<evidence type="ECO:0000313" key="2">
    <source>
        <dbReference type="EMBL" id="OTF74482.1"/>
    </source>
</evidence>
<proteinExistence type="predicted"/>
<accession>A0A1Y3B0Z6</accession>
<dbReference type="EMBL" id="MUJZ01046869">
    <property type="protein sequence ID" value="OTF74482.1"/>
    <property type="molecule type" value="Genomic_DNA"/>
</dbReference>
<keyword evidence="3" id="KW-1185">Reference proteome</keyword>
<sequence length="113" mass="12052">MWCIVVNHRRRTYRSLVHGKTNRSGFDGRGPPILSRLTTRVATMRSRKSTESRKNHSNSKNLTKTSMVSHQTVIDAAGGGGGGSTISGGSTRATVRTGLDRGGGGSTDPNQLK</sequence>
<reference evidence="2 3" key="1">
    <citation type="submission" date="2017-03" db="EMBL/GenBank/DDBJ databases">
        <title>Genome Survey of Euroglyphus maynei.</title>
        <authorList>
            <person name="Arlian L.G."/>
            <person name="Morgan M.S."/>
            <person name="Rider S.D."/>
        </authorList>
    </citation>
    <scope>NUCLEOTIDE SEQUENCE [LARGE SCALE GENOMIC DNA]</scope>
    <source>
        <strain evidence="2">Arlian Lab</strain>
        <tissue evidence="2">Whole body</tissue>
    </source>
</reference>
<gene>
    <name evidence="2" type="ORF">BLA29_013606</name>
</gene>